<accession>A0A7G5H2W6</accession>
<evidence type="ECO:0000313" key="2">
    <source>
        <dbReference type="Proteomes" id="UP000515369"/>
    </source>
</evidence>
<keyword evidence="2" id="KW-1185">Reference proteome</keyword>
<proteinExistence type="predicted"/>
<dbReference type="EMBL" id="CP059732">
    <property type="protein sequence ID" value="QMW05458.1"/>
    <property type="molecule type" value="Genomic_DNA"/>
</dbReference>
<dbReference type="AlphaFoldDB" id="A0A7G5H2W6"/>
<evidence type="ECO:0000313" key="1">
    <source>
        <dbReference type="EMBL" id="QMW05458.1"/>
    </source>
</evidence>
<sequence>MGRERSTKTFSSLVPDHIFTPGLMERAMDPEHANTIPISEILGKLDLKPLRCEGPILYYTPLWDRKRRSTLIVNRLTNRWSDAAISNGNLIEWVVQYLRFRGEAHTELDALRWIANMSVCLPEPIADPIDRQRIELRHKKTIQYPGLLHYLEREGIALSLARRYMKEIHARNRQTGKDFIALGLPTVEGGFALRTAYLERSIGLPTISFIRGRVPKPNGIHLFKEGFDFLSVLSYLNRTDLDEDVIILNTWSCLSQVPAYIRQYGYQTAYSWLNNTDLGQQATNSISQFLQTEIGTCHQPMNKLYKLHDNVHSWYRHTLRSAA</sequence>
<name>A0A7G5H2W6_9BACT</name>
<dbReference type="KEGG" id="sfol:H3H32_11490"/>
<gene>
    <name evidence="1" type="ORF">H3H32_11490</name>
</gene>
<protein>
    <submittedName>
        <fullName evidence="1">Uncharacterized protein</fullName>
    </submittedName>
</protein>
<dbReference type="Proteomes" id="UP000515369">
    <property type="component" value="Chromosome"/>
</dbReference>
<reference evidence="1 2" key="1">
    <citation type="submission" date="2020-07" db="EMBL/GenBank/DDBJ databases">
        <title>Spirosoma foliorum sp. nov., isolated from the leaves on the Nejang mountain Korea, Republic of.</title>
        <authorList>
            <person name="Ho H."/>
            <person name="Lee Y.-J."/>
            <person name="Nurcahyanto D.-A."/>
            <person name="Kim S.-G."/>
        </authorList>
    </citation>
    <scope>NUCLEOTIDE SEQUENCE [LARGE SCALE GENOMIC DNA]</scope>
    <source>
        <strain evidence="1 2">PL0136</strain>
    </source>
</reference>
<dbReference type="RefSeq" id="WP_182462840.1">
    <property type="nucleotide sequence ID" value="NZ_CP059732.1"/>
</dbReference>
<organism evidence="1 2">
    <name type="scientific">Spirosoma foliorum</name>
    <dbReference type="NCBI Taxonomy" id="2710596"/>
    <lineage>
        <taxon>Bacteria</taxon>
        <taxon>Pseudomonadati</taxon>
        <taxon>Bacteroidota</taxon>
        <taxon>Cytophagia</taxon>
        <taxon>Cytophagales</taxon>
        <taxon>Cytophagaceae</taxon>
        <taxon>Spirosoma</taxon>
    </lineage>
</organism>